<dbReference type="AlphaFoldDB" id="A0A9P8QAV2"/>
<feature type="compositionally biased region" description="Polar residues" evidence="1">
    <location>
        <begin position="32"/>
        <end position="43"/>
    </location>
</feature>
<organism evidence="2 3">
    <name type="scientific">Wickerhamomyces pijperi</name>
    <name type="common">Yeast</name>
    <name type="synonym">Pichia pijperi</name>
    <dbReference type="NCBI Taxonomy" id="599730"/>
    <lineage>
        <taxon>Eukaryota</taxon>
        <taxon>Fungi</taxon>
        <taxon>Dikarya</taxon>
        <taxon>Ascomycota</taxon>
        <taxon>Saccharomycotina</taxon>
        <taxon>Saccharomycetes</taxon>
        <taxon>Phaffomycetales</taxon>
        <taxon>Wickerhamomycetaceae</taxon>
        <taxon>Wickerhamomyces</taxon>
    </lineage>
</organism>
<proteinExistence type="predicted"/>
<sequence>MDSIKAYDTDSINSSNNGSDIEEEEEEDLNIQANKRQNQEDNPNPNPIKKPRLPPLPSSIQDISFKSLNAHKPLPSSANRHFNMNTRTTTSITRPLKQLYASLEFTPTEHQCQQLDYLLESVNFLLKHSTGRYKSDLKAMSLFQPVYKSPLKYSMPLHVSLSHNYSIPLQKTAQAVDDLRRAISQFNPAQKGLNLVDLKSLRCDSIQVYPNSNWSASFLTLRLSTSTRDNLSLLTSLIRSTITESVGADDLKVLDIFEWDDQRLHITIAESPTFYNDKIMSELVKEISESLDFAEFEKDLSWKFEDVKIRYGENTRSSVTLGG</sequence>
<evidence type="ECO:0000313" key="3">
    <source>
        <dbReference type="Proteomes" id="UP000774326"/>
    </source>
</evidence>
<dbReference type="InterPro" id="IPR027521">
    <property type="entry name" value="Usb1"/>
</dbReference>
<dbReference type="OrthoDB" id="49151at2759"/>
<accession>A0A9P8QAV2</accession>
<gene>
    <name evidence="2" type="ORF">WICPIJ_001427</name>
</gene>
<comment type="caution">
    <text evidence="2">The sequence shown here is derived from an EMBL/GenBank/DDBJ whole genome shotgun (WGS) entry which is preliminary data.</text>
</comment>
<feature type="compositionally biased region" description="Low complexity" evidence="1">
    <location>
        <begin position="9"/>
        <end position="19"/>
    </location>
</feature>
<feature type="compositionally biased region" description="Acidic residues" evidence="1">
    <location>
        <begin position="20"/>
        <end position="29"/>
    </location>
</feature>
<dbReference type="GO" id="GO:0004518">
    <property type="term" value="F:nuclease activity"/>
    <property type="evidence" value="ECO:0007669"/>
    <property type="project" value="InterPro"/>
</dbReference>
<name>A0A9P8QAV2_WICPI</name>
<evidence type="ECO:0000256" key="1">
    <source>
        <dbReference type="SAM" id="MobiDB-lite"/>
    </source>
</evidence>
<dbReference type="GO" id="GO:0034477">
    <property type="term" value="P:U6 snRNA 3'-end processing"/>
    <property type="evidence" value="ECO:0007669"/>
    <property type="project" value="InterPro"/>
</dbReference>
<dbReference type="Pfam" id="PF09749">
    <property type="entry name" value="HVSL"/>
    <property type="match status" value="1"/>
</dbReference>
<protein>
    <recommendedName>
        <fullName evidence="4">U6 snRNA phosphodiesterase</fullName>
    </recommendedName>
</protein>
<dbReference type="Proteomes" id="UP000774326">
    <property type="component" value="Unassembled WGS sequence"/>
</dbReference>
<feature type="compositionally biased region" description="Pro residues" evidence="1">
    <location>
        <begin position="44"/>
        <end position="57"/>
    </location>
</feature>
<keyword evidence="3" id="KW-1185">Reference proteome</keyword>
<dbReference type="EMBL" id="JAEUBG010000721">
    <property type="protein sequence ID" value="KAH3687617.1"/>
    <property type="molecule type" value="Genomic_DNA"/>
</dbReference>
<reference evidence="2" key="2">
    <citation type="submission" date="2021-01" db="EMBL/GenBank/DDBJ databases">
        <authorList>
            <person name="Schikora-Tamarit M.A."/>
        </authorList>
    </citation>
    <scope>NUCLEOTIDE SEQUENCE</scope>
    <source>
        <strain evidence="2">CBS2887</strain>
    </source>
</reference>
<reference evidence="2" key="1">
    <citation type="journal article" date="2021" name="Open Biol.">
        <title>Shared evolutionary footprints suggest mitochondrial oxidative damage underlies multiple complex I losses in fungi.</title>
        <authorList>
            <person name="Schikora-Tamarit M.A."/>
            <person name="Marcet-Houben M."/>
            <person name="Nosek J."/>
            <person name="Gabaldon T."/>
        </authorList>
    </citation>
    <scope>NUCLEOTIDE SEQUENCE</scope>
    <source>
        <strain evidence="2">CBS2887</strain>
    </source>
</reference>
<dbReference type="Gene3D" id="3.90.1140.10">
    <property type="entry name" value="Cyclic phosphodiesterase"/>
    <property type="match status" value="1"/>
</dbReference>
<feature type="region of interest" description="Disordered" evidence="1">
    <location>
        <begin position="1"/>
        <end position="60"/>
    </location>
</feature>
<evidence type="ECO:0000313" key="2">
    <source>
        <dbReference type="EMBL" id="KAH3687617.1"/>
    </source>
</evidence>
<evidence type="ECO:0008006" key="4">
    <source>
        <dbReference type="Google" id="ProtNLM"/>
    </source>
</evidence>